<evidence type="ECO:0000256" key="11">
    <source>
        <dbReference type="ARBA" id="ARBA00023128"/>
    </source>
</evidence>
<dbReference type="InterPro" id="IPR034183">
    <property type="entry name" value="IVD"/>
</dbReference>
<proteinExistence type="inferred from homology"/>
<evidence type="ECO:0000256" key="15">
    <source>
        <dbReference type="ARBA" id="ARBA00048375"/>
    </source>
</evidence>
<evidence type="ECO:0000259" key="20">
    <source>
        <dbReference type="Pfam" id="PF02771"/>
    </source>
</evidence>
<keyword evidence="9" id="KW-0809">Transit peptide</keyword>
<dbReference type="SUPFAM" id="SSF47203">
    <property type="entry name" value="Acyl-CoA dehydrogenase C-terminal domain-like"/>
    <property type="match status" value="1"/>
</dbReference>
<dbReference type="InterPro" id="IPR046373">
    <property type="entry name" value="Acyl-CoA_Oxase/DH_mid-dom_sf"/>
</dbReference>
<evidence type="ECO:0000256" key="16">
    <source>
        <dbReference type="ARBA" id="ARBA00052875"/>
    </source>
</evidence>
<dbReference type="Pfam" id="PF02770">
    <property type="entry name" value="Acyl-CoA_dh_M"/>
    <property type="match status" value="1"/>
</dbReference>
<dbReference type="Gene3D" id="2.40.110.10">
    <property type="entry name" value="Butyryl-CoA Dehydrogenase, subunit A, domain 2"/>
    <property type="match status" value="1"/>
</dbReference>
<dbReference type="PANTHER" id="PTHR43884">
    <property type="entry name" value="ACYL-COA DEHYDROGENASE"/>
    <property type="match status" value="1"/>
</dbReference>
<dbReference type="PROSITE" id="PS00073">
    <property type="entry name" value="ACYL_COA_DH_2"/>
    <property type="match status" value="1"/>
</dbReference>
<comment type="catalytic activity">
    <reaction evidence="15">
        <text>hexanoyl-CoA + oxidized [electron-transfer flavoprotein] + H(+) = (2E)-hexenoyl-CoA + reduced [electron-transfer flavoprotein]</text>
        <dbReference type="Rhea" id="RHEA:43464"/>
        <dbReference type="Rhea" id="RHEA-COMP:10685"/>
        <dbReference type="Rhea" id="RHEA-COMP:10686"/>
        <dbReference type="ChEBI" id="CHEBI:15378"/>
        <dbReference type="ChEBI" id="CHEBI:57692"/>
        <dbReference type="ChEBI" id="CHEBI:58307"/>
        <dbReference type="ChEBI" id="CHEBI:62077"/>
        <dbReference type="ChEBI" id="CHEBI:62620"/>
    </reaction>
</comment>
<dbReference type="InterPro" id="IPR009075">
    <property type="entry name" value="AcylCo_DH/oxidase_C"/>
</dbReference>
<sequence>MALFRTCSRILRPVINGQCVSTIPKRCGSSYFPIDDSLYNLTDDQKQLRETIFQFAQKELAPKAEQIDKENDFKDMKQFWLDCGNMGLLGITAPSKYGGSEMSYLDHCLVMEELSRASASVALSYGAHSNLCVNQIVRNGNEEQKMKYLPKLISGEHVGALAMSEAGAGSDVVSMKLTAVKKGDEYVLNGSKFWITNGPDADTLVVYAKTDPQNPKPQHGITAFIIQKGMKGFSASPKLDKLGMRGSNTSELVFEDCVVPATNVLGGECKGVYVLMSGLDFERVVLSSGPIGIMQACCDVTYEYAHLRECFGEKIGHFQMIQSKMADMYVALNATRSYVYNVARALDRGERHPNDCAGVILYAAEAATKMALDSIQILGGNGYINDYPTGRLLRDAKLYEIGAGTSEVRRLIIARAINAHYR</sequence>
<keyword evidence="21" id="KW-1185">Reference proteome</keyword>
<dbReference type="RefSeq" id="XP_005092565.1">
    <property type="nucleotide sequence ID" value="XM_005092508.2"/>
</dbReference>
<dbReference type="GeneID" id="101863797"/>
<comment type="catalytic activity">
    <reaction evidence="14">
        <text>pentanoyl-CoA + oxidized [electron-transfer flavoprotein] + H(+) = (2E)-pentenoyl-CoA + reduced [electron-transfer flavoprotein]</text>
        <dbReference type="Rhea" id="RHEA:43456"/>
        <dbReference type="Rhea" id="RHEA-COMP:10685"/>
        <dbReference type="Rhea" id="RHEA-COMP:10686"/>
        <dbReference type="ChEBI" id="CHEBI:15378"/>
        <dbReference type="ChEBI" id="CHEBI:57389"/>
        <dbReference type="ChEBI" id="CHEBI:57692"/>
        <dbReference type="ChEBI" id="CHEBI:58307"/>
        <dbReference type="ChEBI" id="CHEBI:86160"/>
    </reaction>
</comment>
<protein>
    <recommendedName>
        <fullName evidence="6">Isovaleryl-CoA dehydrogenase, mitochondrial</fullName>
        <ecNumber evidence="5">1.3.8.4</ecNumber>
    </recommendedName>
</protein>
<dbReference type="Pfam" id="PF00441">
    <property type="entry name" value="Acyl-CoA_dh_1"/>
    <property type="match status" value="1"/>
</dbReference>
<dbReference type="PANTHER" id="PTHR43884:SF12">
    <property type="entry name" value="ISOVALERYL-COA DEHYDROGENASE, MITOCHONDRIAL-RELATED"/>
    <property type="match status" value="1"/>
</dbReference>
<evidence type="ECO:0000256" key="2">
    <source>
        <dbReference type="ARBA" id="ARBA00004173"/>
    </source>
</evidence>
<comment type="catalytic activity">
    <reaction evidence="13">
        <text>butanoyl-CoA + oxidized [electron-transfer flavoprotein] + H(+) = (2E)-butenoyl-CoA + reduced [electron-transfer flavoprotein]</text>
        <dbReference type="Rhea" id="RHEA:24004"/>
        <dbReference type="Rhea" id="RHEA-COMP:10685"/>
        <dbReference type="Rhea" id="RHEA-COMP:10686"/>
        <dbReference type="ChEBI" id="CHEBI:15378"/>
        <dbReference type="ChEBI" id="CHEBI:57332"/>
        <dbReference type="ChEBI" id="CHEBI:57371"/>
        <dbReference type="ChEBI" id="CHEBI:57692"/>
        <dbReference type="ChEBI" id="CHEBI:58307"/>
        <dbReference type="EC" id="1.3.8.1"/>
    </reaction>
</comment>
<feature type="domain" description="Acyl-CoA oxidase/dehydrogenase middle" evidence="19">
    <location>
        <begin position="160"/>
        <end position="257"/>
    </location>
</feature>
<evidence type="ECO:0000256" key="4">
    <source>
        <dbReference type="ARBA" id="ARBA00009347"/>
    </source>
</evidence>
<dbReference type="SUPFAM" id="SSF56645">
    <property type="entry name" value="Acyl-CoA dehydrogenase NM domain-like"/>
    <property type="match status" value="1"/>
</dbReference>
<accession>A0ABM0JFM1</accession>
<evidence type="ECO:0000256" key="3">
    <source>
        <dbReference type="ARBA" id="ARBA00004898"/>
    </source>
</evidence>
<evidence type="ECO:0000256" key="5">
    <source>
        <dbReference type="ARBA" id="ARBA00012044"/>
    </source>
</evidence>
<reference evidence="22" key="1">
    <citation type="submission" date="2025-08" db="UniProtKB">
        <authorList>
            <consortium name="RefSeq"/>
        </authorList>
    </citation>
    <scope>IDENTIFICATION</scope>
</reference>
<dbReference type="Proteomes" id="UP000694888">
    <property type="component" value="Unplaced"/>
</dbReference>
<evidence type="ECO:0000256" key="6">
    <source>
        <dbReference type="ARBA" id="ARBA00018258"/>
    </source>
</evidence>
<comment type="catalytic activity">
    <reaction evidence="16">
        <text>3-methylbutanoyl-CoA + oxidized [electron-transfer flavoprotein] + H(+) = 3-methylbut-2-enoyl-CoA + reduced [electron-transfer flavoprotein]</text>
        <dbReference type="Rhea" id="RHEA:12276"/>
        <dbReference type="Rhea" id="RHEA-COMP:10685"/>
        <dbReference type="Rhea" id="RHEA-COMP:10686"/>
        <dbReference type="ChEBI" id="CHEBI:15378"/>
        <dbReference type="ChEBI" id="CHEBI:57344"/>
        <dbReference type="ChEBI" id="CHEBI:57345"/>
        <dbReference type="ChEBI" id="CHEBI:57692"/>
        <dbReference type="ChEBI" id="CHEBI:58307"/>
        <dbReference type="EC" id="1.3.8.4"/>
    </reaction>
</comment>
<evidence type="ECO:0000256" key="13">
    <source>
        <dbReference type="ARBA" id="ARBA00047736"/>
    </source>
</evidence>
<dbReference type="CDD" id="cd01156">
    <property type="entry name" value="IVD"/>
    <property type="match status" value="1"/>
</dbReference>
<evidence type="ECO:0000259" key="19">
    <source>
        <dbReference type="Pfam" id="PF02770"/>
    </source>
</evidence>
<evidence type="ECO:0000313" key="22">
    <source>
        <dbReference type="RefSeq" id="XP_005092565.1"/>
    </source>
</evidence>
<dbReference type="Gene3D" id="1.10.540.10">
    <property type="entry name" value="Acyl-CoA dehydrogenase/oxidase, N-terminal domain"/>
    <property type="match status" value="1"/>
</dbReference>
<evidence type="ECO:0000256" key="14">
    <source>
        <dbReference type="ARBA" id="ARBA00048345"/>
    </source>
</evidence>
<evidence type="ECO:0000256" key="12">
    <source>
        <dbReference type="ARBA" id="ARBA00045583"/>
    </source>
</evidence>
<dbReference type="InterPro" id="IPR006091">
    <property type="entry name" value="Acyl-CoA_Oxase/DH_mid-dom"/>
</dbReference>
<gene>
    <name evidence="22" type="primary">LOC101863797</name>
</gene>
<feature type="domain" description="Acyl-CoA dehydrogenase/oxidase N-terminal" evidence="20">
    <location>
        <begin position="42"/>
        <end position="156"/>
    </location>
</feature>
<comment type="pathway">
    <text evidence="3">Amino-acid degradation; L-leucine degradation; (S)-3-hydroxy-3-methylglutaryl-CoA from 3-isovaleryl-CoA: step 1/3.</text>
</comment>
<comment type="function">
    <text evidence="12">Catalyzes the conversion of isovaleryl-CoA/3-methylbutanoyl-CoA to 3-methylbut-2-enoyl-CoA as an intermediate step in the leucine (Leu) catabolic pathway. To a lesser extent, is also able to catalyze the oxidation of other saturated short-chain acyl-CoA thioesters as pentanoyl-CoA, hexenoyl-CoA and butenoyl-CoA.</text>
</comment>
<evidence type="ECO:0000256" key="9">
    <source>
        <dbReference type="ARBA" id="ARBA00022946"/>
    </source>
</evidence>
<keyword evidence="10 17" id="KW-0560">Oxidoreductase</keyword>
<dbReference type="InterPro" id="IPR013786">
    <property type="entry name" value="AcylCoA_DH/ox_N"/>
</dbReference>
<dbReference type="Pfam" id="PF02771">
    <property type="entry name" value="Acyl-CoA_dh_N"/>
    <property type="match status" value="1"/>
</dbReference>
<evidence type="ECO:0000256" key="8">
    <source>
        <dbReference type="ARBA" id="ARBA00022827"/>
    </source>
</evidence>
<evidence type="ECO:0000256" key="17">
    <source>
        <dbReference type="RuleBase" id="RU362125"/>
    </source>
</evidence>
<feature type="domain" description="Acyl-CoA dehydrogenase/oxidase C-terminal" evidence="18">
    <location>
        <begin position="270"/>
        <end position="417"/>
    </location>
</feature>
<evidence type="ECO:0000256" key="10">
    <source>
        <dbReference type="ARBA" id="ARBA00023002"/>
    </source>
</evidence>
<keyword evidence="11" id="KW-0496">Mitochondrion</keyword>
<evidence type="ECO:0000256" key="7">
    <source>
        <dbReference type="ARBA" id="ARBA00022630"/>
    </source>
</evidence>
<comment type="cofactor">
    <cofactor evidence="1 17">
        <name>FAD</name>
        <dbReference type="ChEBI" id="CHEBI:57692"/>
    </cofactor>
</comment>
<dbReference type="InterPro" id="IPR037069">
    <property type="entry name" value="AcylCoA_DH/ox_N_sf"/>
</dbReference>
<evidence type="ECO:0000256" key="1">
    <source>
        <dbReference type="ARBA" id="ARBA00001974"/>
    </source>
</evidence>
<organism evidence="21 22">
    <name type="scientific">Aplysia californica</name>
    <name type="common">California sea hare</name>
    <dbReference type="NCBI Taxonomy" id="6500"/>
    <lineage>
        <taxon>Eukaryota</taxon>
        <taxon>Metazoa</taxon>
        <taxon>Spiralia</taxon>
        <taxon>Lophotrochozoa</taxon>
        <taxon>Mollusca</taxon>
        <taxon>Gastropoda</taxon>
        <taxon>Heterobranchia</taxon>
        <taxon>Euthyneura</taxon>
        <taxon>Tectipleura</taxon>
        <taxon>Aplysiida</taxon>
        <taxon>Aplysioidea</taxon>
        <taxon>Aplysiidae</taxon>
        <taxon>Aplysia</taxon>
    </lineage>
</organism>
<dbReference type="InterPro" id="IPR009100">
    <property type="entry name" value="AcylCoA_DH/oxidase_NM_dom_sf"/>
</dbReference>
<evidence type="ECO:0000313" key="21">
    <source>
        <dbReference type="Proteomes" id="UP000694888"/>
    </source>
</evidence>
<dbReference type="InterPro" id="IPR036250">
    <property type="entry name" value="AcylCo_DH-like_C"/>
</dbReference>
<dbReference type="PROSITE" id="PS00072">
    <property type="entry name" value="ACYL_COA_DH_1"/>
    <property type="match status" value="1"/>
</dbReference>
<comment type="similarity">
    <text evidence="4 17">Belongs to the acyl-CoA dehydrogenase family.</text>
</comment>
<name>A0ABM0JFM1_APLCA</name>
<dbReference type="Gene3D" id="1.20.140.10">
    <property type="entry name" value="Butyryl-CoA Dehydrogenase, subunit A, domain 3"/>
    <property type="match status" value="1"/>
</dbReference>
<keyword evidence="8 17" id="KW-0274">FAD</keyword>
<comment type="subcellular location">
    <subcellularLocation>
        <location evidence="2">Mitochondrion</location>
    </subcellularLocation>
</comment>
<dbReference type="InterPro" id="IPR006089">
    <property type="entry name" value="Acyl-CoA_DH_CS"/>
</dbReference>
<evidence type="ECO:0000259" key="18">
    <source>
        <dbReference type="Pfam" id="PF00441"/>
    </source>
</evidence>
<keyword evidence="7 17" id="KW-0285">Flavoprotein</keyword>
<dbReference type="EC" id="1.3.8.4" evidence="5"/>